<dbReference type="Gene3D" id="3.90.190.20">
    <property type="entry name" value="Mur ligase, C-terminal domain"/>
    <property type="match status" value="1"/>
</dbReference>
<reference evidence="7" key="1">
    <citation type="submission" date="2016-06" db="EMBL/GenBank/DDBJ databases">
        <title>Draft Genome sequence of the fungus Inonotus baumii.</title>
        <authorList>
            <person name="Zhu H."/>
            <person name="Lin W."/>
        </authorList>
    </citation>
    <scope>NUCLEOTIDE SEQUENCE</scope>
    <source>
        <strain evidence="7">821</strain>
    </source>
</reference>
<evidence type="ECO:0000313" key="7">
    <source>
        <dbReference type="EMBL" id="OCB85966.1"/>
    </source>
</evidence>
<dbReference type="SUPFAM" id="SSF53623">
    <property type="entry name" value="MurD-like peptide ligases, catalytic domain"/>
    <property type="match status" value="1"/>
</dbReference>
<organism evidence="7 8">
    <name type="scientific">Sanghuangporus baumii</name>
    <name type="common">Phellinus baumii</name>
    <dbReference type="NCBI Taxonomy" id="108892"/>
    <lineage>
        <taxon>Eukaryota</taxon>
        <taxon>Fungi</taxon>
        <taxon>Dikarya</taxon>
        <taxon>Basidiomycota</taxon>
        <taxon>Agaricomycotina</taxon>
        <taxon>Agaricomycetes</taxon>
        <taxon>Hymenochaetales</taxon>
        <taxon>Hymenochaetaceae</taxon>
        <taxon>Sanghuangporus</taxon>
    </lineage>
</organism>
<keyword evidence="8" id="KW-1185">Reference proteome</keyword>
<evidence type="ECO:0000256" key="1">
    <source>
        <dbReference type="ARBA" id="ARBA00008276"/>
    </source>
</evidence>
<dbReference type="InterPro" id="IPR001645">
    <property type="entry name" value="Folylpolyglutamate_synth"/>
</dbReference>
<keyword evidence="6" id="KW-0460">Magnesium</keyword>
<dbReference type="GO" id="GO:0008841">
    <property type="term" value="F:dihydrofolate synthase activity"/>
    <property type="evidence" value="ECO:0007669"/>
    <property type="project" value="TreeGrafter"/>
</dbReference>
<dbReference type="GO" id="GO:0005829">
    <property type="term" value="C:cytosol"/>
    <property type="evidence" value="ECO:0007669"/>
    <property type="project" value="TreeGrafter"/>
</dbReference>
<evidence type="ECO:0000256" key="4">
    <source>
        <dbReference type="ARBA" id="ARBA00022741"/>
    </source>
</evidence>
<dbReference type="GO" id="GO:0004326">
    <property type="term" value="F:tetrahydrofolylpolyglutamate synthase activity"/>
    <property type="evidence" value="ECO:0007669"/>
    <property type="project" value="InterPro"/>
</dbReference>
<keyword evidence="2 7" id="KW-0436">Ligase</keyword>
<dbReference type="InterPro" id="IPR018109">
    <property type="entry name" value="Folylpolyglutamate_synth_CS"/>
</dbReference>
<dbReference type="InterPro" id="IPR036615">
    <property type="entry name" value="Mur_ligase_C_dom_sf"/>
</dbReference>
<protein>
    <submittedName>
        <fullName evidence="7">Mur ligase</fullName>
    </submittedName>
</protein>
<proteinExistence type="inferred from homology"/>
<evidence type="ECO:0000256" key="5">
    <source>
        <dbReference type="ARBA" id="ARBA00022840"/>
    </source>
</evidence>
<gene>
    <name evidence="7" type="ORF">A7U60_g6860</name>
</gene>
<comment type="caution">
    <text evidence="7">The sequence shown here is derived from an EMBL/GenBank/DDBJ whole genome shotgun (WGS) entry which is preliminary data.</text>
</comment>
<dbReference type="Proteomes" id="UP000757232">
    <property type="component" value="Unassembled WGS sequence"/>
</dbReference>
<dbReference type="Gene3D" id="3.40.1190.10">
    <property type="entry name" value="Mur-like, catalytic domain"/>
    <property type="match status" value="1"/>
</dbReference>
<comment type="similarity">
    <text evidence="1">Belongs to the folylpolyglutamate synthase family.</text>
</comment>
<dbReference type="PANTHER" id="PTHR11136:SF0">
    <property type="entry name" value="DIHYDROFOLATE SYNTHETASE-RELATED"/>
    <property type="match status" value="1"/>
</dbReference>
<evidence type="ECO:0000313" key="8">
    <source>
        <dbReference type="Proteomes" id="UP000757232"/>
    </source>
</evidence>
<dbReference type="AlphaFoldDB" id="A0A9Q5N5W4"/>
<dbReference type="GO" id="GO:0005739">
    <property type="term" value="C:mitochondrion"/>
    <property type="evidence" value="ECO:0007669"/>
    <property type="project" value="TreeGrafter"/>
</dbReference>
<accession>A0A9Q5N5W4</accession>
<dbReference type="NCBIfam" id="TIGR01499">
    <property type="entry name" value="folC"/>
    <property type="match status" value="1"/>
</dbReference>
<dbReference type="PANTHER" id="PTHR11136">
    <property type="entry name" value="FOLYLPOLYGLUTAMATE SYNTHASE-RELATED"/>
    <property type="match status" value="1"/>
</dbReference>
<dbReference type="OrthoDB" id="5212574at2759"/>
<keyword evidence="3" id="KW-0479">Metal-binding</keyword>
<evidence type="ECO:0000256" key="6">
    <source>
        <dbReference type="ARBA" id="ARBA00022842"/>
    </source>
</evidence>
<keyword evidence="4" id="KW-0547">Nucleotide-binding</keyword>
<sequence length="575" mass="63779">MSIDLSLRRIEALVSQFETYRRPTVHIAGTNGKGSVSALLTSIFWRAGLSVGRFNSPHLLHPSDSISLDGKSIPHDIFSNTMQEIQKKDEEHAINASSFELLTMCALLVFERSKVDIVLLEVGMGGRLDATNVIPDECILVSVITAIDLDHQAFLGPTIEDIAREKAGIIRNGKPVVLAPQNHDCIKDVVTNVCKKKYSPLVLACVAKERRWDEDIDGERMPSFSLHPFIPPPPRPVDIEIPPSSREDGFGHDSVSNFEKPEKYRVLLPLHGPHQLGNLGAALTVLHVLRSWAFSGPLSYVSAQAPVPSTSAPVYERGSRMDEADIHGAIRHCTWPGRLSFHLYRDPPLNMDVTATTADGFPTLRKCPVVVLVDGAHNEAAARALSEYVSSLLFSLGVSDRRKKRRISLTIILALSHSPPKTPASVLVPLLAPFLETSKPVSAFPKSEIYRYREYVQLTTRIGLLRFSLPDRMPWVRPVPPSVAHEVICNSFSEINDSDFWIASDTGRERGTLQDLKDALRWATGDRPAMKDQDAEERCEEDEENLVLVAGSLYLVADFYRLLQLHGQGSQMESV</sequence>
<evidence type="ECO:0000256" key="2">
    <source>
        <dbReference type="ARBA" id="ARBA00022598"/>
    </source>
</evidence>
<dbReference type="EMBL" id="LNZH02000205">
    <property type="protein sequence ID" value="OCB85966.1"/>
    <property type="molecule type" value="Genomic_DNA"/>
</dbReference>
<keyword evidence="5" id="KW-0067">ATP-binding</keyword>
<dbReference type="GO" id="GO:0046872">
    <property type="term" value="F:metal ion binding"/>
    <property type="evidence" value="ECO:0007669"/>
    <property type="project" value="UniProtKB-KW"/>
</dbReference>
<dbReference type="InterPro" id="IPR036565">
    <property type="entry name" value="Mur-like_cat_sf"/>
</dbReference>
<evidence type="ECO:0000256" key="3">
    <source>
        <dbReference type="ARBA" id="ARBA00022723"/>
    </source>
</evidence>
<name>A0A9Q5N5W4_SANBA</name>
<dbReference type="PROSITE" id="PS01012">
    <property type="entry name" value="FOLYLPOLYGLU_SYNT_2"/>
    <property type="match status" value="1"/>
</dbReference>
<dbReference type="GO" id="GO:0005524">
    <property type="term" value="F:ATP binding"/>
    <property type="evidence" value="ECO:0007669"/>
    <property type="project" value="UniProtKB-KW"/>
</dbReference>